<comment type="caution">
    <text evidence="4">The sequence shown here is derived from an EMBL/GenBank/DDBJ whole genome shotgun (WGS) entry which is preliminary data.</text>
</comment>
<protein>
    <recommendedName>
        <fullName evidence="3">AB hydrolase-1 domain-containing protein</fullName>
    </recommendedName>
</protein>
<keyword evidence="1" id="KW-0378">Hydrolase</keyword>
<evidence type="ECO:0000313" key="5">
    <source>
        <dbReference type="EMBL" id="OBS16887.1"/>
    </source>
</evidence>
<keyword evidence="6" id="KW-1185">Reference proteome</keyword>
<name>A0A1B8A605_FUSPO</name>
<dbReference type="InterPro" id="IPR029058">
    <property type="entry name" value="AB_hydrolase_fold"/>
</dbReference>
<dbReference type="OMA" id="PILAYWE"/>
<dbReference type="InterPro" id="IPR000639">
    <property type="entry name" value="Epox_hydrolase-like"/>
</dbReference>
<dbReference type="EMBL" id="LYXU01000120">
    <property type="protein sequence ID" value="OBS15901.1"/>
    <property type="molecule type" value="Genomic_DNA"/>
</dbReference>
<proteinExistence type="inferred from homology"/>
<reference evidence="4 6" key="1">
    <citation type="submission" date="2016-06" db="EMBL/GenBank/DDBJ databases">
        <title>Living apart together: crosstalk between the core and supernumerary genomes in a fungal plant pathogen.</title>
        <authorList>
            <person name="Vanheule A."/>
            <person name="Audenaert K."/>
            <person name="Warris S."/>
            <person name="Van De Geest H."/>
            <person name="Schijlen E."/>
            <person name="Hofte M."/>
            <person name="De Saeger S."/>
            <person name="Haesaert G."/>
            <person name="Waalwijk C."/>
            <person name="Van Der Lee T."/>
        </authorList>
    </citation>
    <scope>NUCLEOTIDE SEQUENCE [LARGE SCALE GENOMIC DNA]</scope>
    <source>
        <strain evidence="4 6">2516</strain>
    </source>
</reference>
<dbReference type="SUPFAM" id="SSF53474">
    <property type="entry name" value="alpha/beta-Hydrolases"/>
    <property type="match status" value="1"/>
</dbReference>
<gene>
    <name evidence="5" type="ORF">FPOA_12530</name>
    <name evidence="4" type="ORF">FPOA_13316</name>
</gene>
<dbReference type="GO" id="GO:0016787">
    <property type="term" value="F:hydrolase activity"/>
    <property type="evidence" value="ECO:0007669"/>
    <property type="project" value="UniProtKB-KW"/>
</dbReference>
<evidence type="ECO:0000313" key="6">
    <source>
        <dbReference type="Proteomes" id="UP000091967"/>
    </source>
</evidence>
<feature type="domain" description="AB hydrolase-1" evidence="3">
    <location>
        <begin position="31"/>
        <end position="314"/>
    </location>
</feature>
<accession>A0A1B8A605</accession>
<dbReference type="InterPro" id="IPR000073">
    <property type="entry name" value="AB_hydrolase_1"/>
</dbReference>
<dbReference type="Gene3D" id="3.40.50.1820">
    <property type="entry name" value="alpha/beta hydrolase"/>
    <property type="match status" value="1"/>
</dbReference>
<evidence type="ECO:0000313" key="4">
    <source>
        <dbReference type="EMBL" id="OBS15901.1"/>
    </source>
</evidence>
<evidence type="ECO:0000256" key="1">
    <source>
        <dbReference type="ARBA" id="ARBA00022801"/>
    </source>
</evidence>
<evidence type="ECO:0000259" key="3">
    <source>
        <dbReference type="Pfam" id="PF00561"/>
    </source>
</evidence>
<sequence length="332" mass="37054">MDLSKLNKKTLEVSRGFTYTYYTSPAAAGKPALILFHGWPDTAKLWAGLINNYIVPNGYGVVALDCLGYGGTSKPTDLEAYAWQHMTADAVEILDAEQLDTVISVGHDWGSVICQRLYNFYPSRVSGLVMVNVAYVPPLGRFDLDTVNKATKEKYGHGSYEYWHFFTADDSTALMAKNLDSVYTVAFGDPYTWLDNWVSPGGMRKYVTEGRTQPTLSYTTAEHKQDFVERFGKEGGFDAPSCWYKAFAFGVQSRADKLVSGDSKIVKVPAFFWGGEQDFVCRPAVLQDNIDDGYLADITSVTRQGGHWALLEKPEEFGQDVFGWLEATEFTK</sequence>
<comment type="similarity">
    <text evidence="2">Belongs to the AB hydrolase superfamily. Epoxide hydrolase family.</text>
</comment>
<dbReference type="Pfam" id="PF00561">
    <property type="entry name" value="Abhydrolase_1"/>
    <property type="match status" value="1"/>
</dbReference>
<evidence type="ECO:0000256" key="2">
    <source>
        <dbReference type="ARBA" id="ARBA00038334"/>
    </source>
</evidence>
<dbReference type="PRINTS" id="PR00412">
    <property type="entry name" value="EPOXHYDRLASE"/>
</dbReference>
<dbReference type="Proteomes" id="UP000091967">
    <property type="component" value="Unassembled WGS sequence"/>
</dbReference>
<dbReference type="OrthoDB" id="284184at2759"/>
<organism evidence="4 6">
    <name type="scientific">Fusarium poae</name>
    <dbReference type="NCBI Taxonomy" id="36050"/>
    <lineage>
        <taxon>Eukaryota</taxon>
        <taxon>Fungi</taxon>
        <taxon>Dikarya</taxon>
        <taxon>Ascomycota</taxon>
        <taxon>Pezizomycotina</taxon>
        <taxon>Sordariomycetes</taxon>
        <taxon>Hypocreomycetidae</taxon>
        <taxon>Hypocreales</taxon>
        <taxon>Nectriaceae</taxon>
        <taxon>Fusarium</taxon>
    </lineage>
</organism>
<dbReference type="STRING" id="36050.A0A1B8A605"/>
<dbReference type="PANTHER" id="PTHR43329">
    <property type="entry name" value="EPOXIDE HYDROLASE"/>
    <property type="match status" value="1"/>
</dbReference>
<dbReference type="EMBL" id="LYXU01000056">
    <property type="protein sequence ID" value="OBS16887.1"/>
    <property type="molecule type" value="Genomic_DNA"/>
</dbReference>
<dbReference type="AlphaFoldDB" id="A0A1B8A605"/>